<comment type="caution">
    <text evidence="1">The sequence shown here is derived from an EMBL/GenBank/DDBJ whole genome shotgun (WGS) entry which is preliminary data.</text>
</comment>
<organism evidence="1 2">
    <name type="scientific">Parelaphostrongylus tenuis</name>
    <name type="common">Meningeal worm</name>
    <dbReference type="NCBI Taxonomy" id="148309"/>
    <lineage>
        <taxon>Eukaryota</taxon>
        <taxon>Metazoa</taxon>
        <taxon>Ecdysozoa</taxon>
        <taxon>Nematoda</taxon>
        <taxon>Chromadorea</taxon>
        <taxon>Rhabditida</taxon>
        <taxon>Rhabditina</taxon>
        <taxon>Rhabditomorpha</taxon>
        <taxon>Strongyloidea</taxon>
        <taxon>Metastrongylidae</taxon>
        <taxon>Parelaphostrongylus</taxon>
    </lineage>
</organism>
<accession>A0AAD5M3H0</accession>
<reference evidence="1" key="1">
    <citation type="submission" date="2021-06" db="EMBL/GenBank/DDBJ databases">
        <title>Parelaphostrongylus tenuis whole genome reference sequence.</title>
        <authorList>
            <person name="Garwood T.J."/>
            <person name="Larsen P.A."/>
            <person name="Fountain-Jones N.M."/>
            <person name="Garbe J.R."/>
            <person name="Macchietto M.G."/>
            <person name="Kania S.A."/>
            <person name="Gerhold R.W."/>
            <person name="Richards J.E."/>
            <person name="Wolf T.M."/>
        </authorList>
    </citation>
    <scope>NUCLEOTIDE SEQUENCE</scope>
    <source>
        <strain evidence="1">MNPRO001-30</strain>
        <tissue evidence="1">Meninges</tissue>
    </source>
</reference>
<dbReference type="AlphaFoldDB" id="A0AAD5M3H0"/>
<evidence type="ECO:0000313" key="2">
    <source>
        <dbReference type="Proteomes" id="UP001196413"/>
    </source>
</evidence>
<dbReference type="EMBL" id="JAHQIW010001078">
    <property type="protein sequence ID" value="KAJ1351465.1"/>
    <property type="molecule type" value="Genomic_DNA"/>
</dbReference>
<protein>
    <submittedName>
        <fullName evidence="1">Uncharacterized protein</fullName>
    </submittedName>
</protein>
<name>A0AAD5M3H0_PARTN</name>
<keyword evidence="2" id="KW-1185">Reference proteome</keyword>
<evidence type="ECO:0000313" key="1">
    <source>
        <dbReference type="EMBL" id="KAJ1351465.1"/>
    </source>
</evidence>
<dbReference type="Proteomes" id="UP001196413">
    <property type="component" value="Unassembled WGS sequence"/>
</dbReference>
<sequence length="94" mass="11017">MKGCSLGFMHCDFLGSNSCKIYGVFNLERLDRSRSYNWRELTWWRSKRRSSNIKKCLPMWLRIMIGVLSEKGEEASWTTDMQQEIEFLSGGQGL</sequence>
<gene>
    <name evidence="1" type="ORF">KIN20_007474</name>
</gene>
<proteinExistence type="predicted"/>